<gene>
    <name evidence="2" type="ORF">BJ554DRAFT_1017</name>
</gene>
<dbReference type="AlphaFoldDB" id="A0A8H7ZSX2"/>
<feature type="region of interest" description="Disordered" evidence="1">
    <location>
        <begin position="126"/>
        <end position="148"/>
    </location>
</feature>
<dbReference type="Proteomes" id="UP000673691">
    <property type="component" value="Unassembled WGS sequence"/>
</dbReference>
<evidence type="ECO:0000256" key="1">
    <source>
        <dbReference type="SAM" id="MobiDB-lite"/>
    </source>
</evidence>
<comment type="caution">
    <text evidence="2">The sequence shown here is derived from an EMBL/GenBank/DDBJ whole genome shotgun (WGS) entry which is preliminary data.</text>
</comment>
<accession>A0A8H7ZSX2</accession>
<keyword evidence="3" id="KW-1185">Reference proteome</keyword>
<sequence>MLCIVSAPQTLTGAPRTWPPLPTSRRSRQNSTLPQSGEAENLPLADKATEMRMWNPERGAIPGQPPFTNPRATFPPPLRSVPNMQGKRVFGRSFAIASLPVRRIQRHTICARFSADFKDRAKLAAVTPSASGPDRTGHFHQRRTRSSQLDVVGPRGIVVGAVPTAAGKRGSAPVAEHVDVSRASAAAVVRRPRAAARRRRGRASARGKTRDDGVWRPDAPPAREGCRVSSGTVRGPMKTRRAFFFPRATAQGRASYPGGGRGGNLTPPLSLPPPALCDSFTAKRYLLAGGFFFGRYVFLIAQMRQRGAV</sequence>
<dbReference type="EMBL" id="JAEFCI010008047">
    <property type="protein sequence ID" value="KAG5458710.1"/>
    <property type="molecule type" value="Genomic_DNA"/>
</dbReference>
<name>A0A8H7ZSX2_9FUNG</name>
<evidence type="ECO:0000313" key="3">
    <source>
        <dbReference type="Proteomes" id="UP000673691"/>
    </source>
</evidence>
<proteinExistence type="predicted"/>
<feature type="region of interest" description="Disordered" evidence="1">
    <location>
        <begin position="191"/>
        <end position="234"/>
    </location>
</feature>
<reference evidence="2 3" key="1">
    <citation type="journal article" name="Sci. Rep.">
        <title>Genome-scale phylogenetic analyses confirm Olpidium as the closest living zoosporic fungus to the non-flagellated, terrestrial fungi.</title>
        <authorList>
            <person name="Chang Y."/>
            <person name="Rochon D."/>
            <person name="Sekimoto S."/>
            <person name="Wang Y."/>
            <person name="Chovatia M."/>
            <person name="Sandor L."/>
            <person name="Salamov A."/>
            <person name="Grigoriev I.V."/>
            <person name="Stajich J.E."/>
            <person name="Spatafora J.W."/>
        </authorList>
    </citation>
    <scope>NUCLEOTIDE SEQUENCE [LARGE SCALE GENOMIC DNA]</scope>
    <source>
        <strain evidence="2">S191</strain>
    </source>
</reference>
<feature type="compositionally biased region" description="Basic residues" evidence="1">
    <location>
        <begin position="191"/>
        <end position="207"/>
    </location>
</feature>
<feature type="region of interest" description="Disordered" evidence="1">
    <location>
        <begin position="12"/>
        <end position="44"/>
    </location>
</feature>
<organism evidence="2 3">
    <name type="scientific">Olpidium bornovanus</name>
    <dbReference type="NCBI Taxonomy" id="278681"/>
    <lineage>
        <taxon>Eukaryota</taxon>
        <taxon>Fungi</taxon>
        <taxon>Fungi incertae sedis</taxon>
        <taxon>Olpidiomycota</taxon>
        <taxon>Olpidiomycotina</taxon>
        <taxon>Olpidiomycetes</taxon>
        <taxon>Olpidiales</taxon>
        <taxon>Olpidiaceae</taxon>
        <taxon>Olpidium</taxon>
    </lineage>
</organism>
<protein>
    <submittedName>
        <fullName evidence="2">Uncharacterized protein</fullName>
    </submittedName>
</protein>
<evidence type="ECO:0000313" key="2">
    <source>
        <dbReference type="EMBL" id="KAG5458710.1"/>
    </source>
</evidence>